<feature type="domain" description="Ubiquitin-like" evidence="17">
    <location>
        <begin position="1"/>
        <end position="64"/>
    </location>
</feature>
<keyword evidence="6" id="KW-0677">Repeat</keyword>
<dbReference type="PANTHER" id="PTHR10666">
    <property type="entry name" value="UBIQUITIN"/>
    <property type="match status" value="1"/>
</dbReference>
<comment type="subcellular location">
    <subcellularLocation>
        <location evidence="2">Cytoplasm</location>
    </subcellularLocation>
    <subcellularLocation>
        <location evidence="1">Nucleus</location>
    </subcellularLocation>
</comment>
<proteinExistence type="inferred from homology"/>
<evidence type="ECO:0000256" key="13">
    <source>
        <dbReference type="ARBA" id="ARBA00032326"/>
    </source>
</evidence>
<dbReference type="InterPro" id="IPR029071">
    <property type="entry name" value="Ubiquitin-like_domsf"/>
</dbReference>
<keyword evidence="19" id="KW-1185">Reference proteome</keyword>
<organism evidence="18 19">
    <name type="scientific">Nyctereutes procyonoides</name>
    <name type="common">Raccoon dog</name>
    <name type="synonym">Canis procyonoides</name>
    <dbReference type="NCBI Taxonomy" id="34880"/>
    <lineage>
        <taxon>Eukaryota</taxon>
        <taxon>Metazoa</taxon>
        <taxon>Chordata</taxon>
        <taxon>Craniata</taxon>
        <taxon>Vertebrata</taxon>
        <taxon>Euteleostomi</taxon>
        <taxon>Mammalia</taxon>
        <taxon>Eutheria</taxon>
        <taxon>Laurasiatheria</taxon>
        <taxon>Carnivora</taxon>
        <taxon>Caniformia</taxon>
        <taxon>Canidae</taxon>
        <taxon>Nyctereutes</taxon>
    </lineage>
</organism>
<dbReference type="AlphaFoldDB" id="A0A811ZLW9"/>
<keyword evidence="8" id="KW-0832">Ubl conjugation</keyword>
<feature type="compositionally biased region" description="Polar residues" evidence="16">
    <location>
        <begin position="8"/>
        <end position="17"/>
    </location>
</feature>
<evidence type="ECO:0000256" key="7">
    <source>
        <dbReference type="ARBA" id="ARBA00022765"/>
    </source>
</evidence>
<feature type="compositionally biased region" description="Basic and acidic residues" evidence="16">
    <location>
        <begin position="18"/>
        <end position="36"/>
    </location>
</feature>
<dbReference type="EMBL" id="CAJHUB010000769">
    <property type="protein sequence ID" value="CAD7689918.1"/>
    <property type="molecule type" value="Genomic_DNA"/>
</dbReference>
<dbReference type="GO" id="GO:0006412">
    <property type="term" value="P:translation"/>
    <property type="evidence" value="ECO:0007669"/>
    <property type="project" value="InterPro"/>
</dbReference>
<evidence type="ECO:0000256" key="1">
    <source>
        <dbReference type="ARBA" id="ARBA00004123"/>
    </source>
</evidence>
<dbReference type="Gene3D" id="3.10.20.90">
    <property type="entry name" value="Phosphatidylinositol 3-kinase Catalytic Subunit, Chain A, domain 1"/>
    <property type="match status" value="1"/>
</dbReference>
<gene>
    <name evidence="18" type="ORF">NYPRO_LOCUS22712</name>
</gene>
<accession>A0A811ZLW9</accession>
<dbReference type="GO" id="GO:0005840">
    <property type="term" value="C:ribosome"/>
    <property type="evidence" value="ECO:0007669"/>
    <property type="project" value="UniProtKB-KW"/>
</dbReference>
<evidence type="ECO:0000256" key="10">
    <source>
        <dbReference type="ARBA" id="ARBA00023242"/>
    </source>
</evidence>
<name>A0A811ZLW9_NYCPR</name>
<dbReference type="Pfam" id="PF01020">
    <property type="entry name" value="Ribosomal_L40e"/>
    <property type="match status" value="1"/>
</dbReference>
<keyword evidence="11" id="KW-0687">Ribonucleoprotein</keyword>
<evidence type="ECO:0000256" key="5">
    <source>
        <dbReference type="ARBA" id="ARBA00022499"/>
    </source>
</evidence>
<dbReference type="SUPFAM" id="SSF54236">
    <property type="entry name" value="Ubiquitin-like"/>
    <property type="match status" value="1"/>
</dbReference>
<dbReference type="GO" id="GO:0005634">
    <property type="term" value="C:nucleus"/>
    <property type="evidence" value="ECO:0007669"/>
    <property type="project" value="UniProtKB-SubCell"/>
</dbReference>
<dbReference type="GO" id="GO:0003735">
    <property type="term" value="F:structural constituent of ribosome"/>
    <property type="evidence" value="ECO:0007669"/>
    <property type="project" value="InterPro"/>
</dbReference>
<evidence type="ECO:0000256" key="4">
    <source>
        <dbReference type="ARBA" id="ARBA00022490"/>
    </source>
</evidence>
<evidence type="ECO:0000256" key="2">
    <source>
        <dbReference type="ARBA" id="ARBA00004496"/>
    </source>
</evidence>
<dbReference type="InterPro" id="IPR001975">
    <property type="entry name" value="Ribosomal_eL40_dom"/>
</dbReference>
<comment type="caution">
    <text evidence="18">The sequence shown here is derived from an EMBL/GenBank/DDBJ whole genome shotgun (WGS) entry which is preliminary data.</text>
</comment>
<evidence type="ECO:0000259" key="17">
    <source>
        <dbReference type="SMART" id="SM00213"/>
    </source>
</evidence>
<dbReference type="InterPro" id="IPR050158">
    <property type="entry name" value="Ubiquitin_ubiquitin-like"/>
</dbReference>
<evidence type="ECO:0000256" key="8">
    <source>
        <dbReference type="ARBA" id="ARBA00022843"/>
    </source>
</evidence>
<evidence type="ECO:0000256" key="6">
    <source>
        <dbReference type="ARBA" id="ARBA00022737"/>
    </source>
</evidence>
<comment type="function">
    <text evidence="12">Component of the 60S subunit of the ribosome. Ribosomal protein L40 is essential for translation of a subset of cellular transcripts, and especially for cap-dependent translation of vesicular stomatitis virus mRNAs.</text>
</comment>
<dbReference type="InterPro" id="IPR000626">
    <property type="entry name" value="Ubiquitin-like_dom"/>
</dbReference>
<dbReference type="FunFam" id="3.10.20.90:FF:000469">
    <property type="entry name" value="Polyubiquitin-C"/>
    <property type="match status" value="1"/>
</dbReference>
<keyword evidence="4" id="KW-0963">Cytoplasm</keyword>
<dbReference type="SMART" id="SM00213">
    <property type="entry name" value="UBQ"/>
    <property type="match status" value="1"/>
</dbReference>
<protein>
    <recommendedName>
        <fullName evidence="15">Ubiquitin-ribosomal protein eL40 fusion protein</fullName>
    </recommendedName>
    <alternativeName>
        <fullName evidence="13">Ubiquitin A-52 residue ribosomal protein fusion product 1</fullName>
    </alternativeName>
</protein>
<dbReference type="Proteomes" id="UP000645828">
    <property type="component" value="Unassembled WGS sequence"/>
</dbReference>
<evidence type="ECO:0000256" key="11">
    <source>
        <dbReference type="ARBA" id="ARBA00023274"/>
    </source>
</evidence>
<comment type="similarity">
    <text evidence="3">Belongs to the ubiquitin family.</text>
</comment>
<feature type="region of interest" description="Disordered" evidence="16">
    <location>
        <begin position="8"/>
        <end position="46"/>
    </location>
</feature>
<dbReference type="Gene3D" id="4.10.1060.50">
    <property type="match status" value="1"/>
</dbReference>
<evidence type="ECO:0000256" key="12">
    <source>
        <dbReference type="ARBA" id="ARBA00029415"/>
    </source>
</evidence>
<evidence type="ECO:0000256" key="14">
    <source>
        <dbReference type="ARBA" id="ARBA00035125"/>
    </source>
</evidence>
<dbReference type="GO" id="GO:0005737">
    <property type="term" value="C:cytoplasm"/>
    <property type="evidence" value="ECO:0007669"/>
    <property type="project" value="UniProtKB-SubCell"/>
</dbReference>
<dbReference type="InterPro" id="IPR038587">
    <property type="entry name" value="Ribosomal_eL40_sf"/>
</dbReference>
<keyword evidence="10" id="KW-0539">Nucleus</keyword>
<evidence type="ECO:0000256" key="16">
    <source>
        <dbReference type="SAM" id="MobiDB-lite"/>
    </source>
</evidence>
<evidence type="ECO:0000256" key="15">
    <source>
        <dbReference type="ARBA" id="ARBA00035298"/>
    </source>
</evidence>
<evidence type="ECO:0000256" key="9">
    <source>
        <dbReference type="ARBA" id="ARBA00022980"/>
    </source>
</evidence>
<keyword evidence="9" id="KW-0689">Ribosomal protein</keyword>
<keyword evidence="5" id="KW-1017">Isopeptide bond</keyword>
<evidence type="ECO:0000313" key="19">
    <source>
        <dbReference type="Proteomes" id="UP000645828"/>
    </source>
</evidence>
<dbReference type="GO" id="GO:1990904">
    <property type="term" value="C:ribonucleoprotein complex"/>
    <property type="evidence" value="ECO:0007669"/>
    <property type="project" value="UniProtKB-KW"/>
</dbReference>
<reference evidence="18" key="1">
    <citation type="submission" date="2020-12" db="EMBL/GenBank/DDBJ databases">
        <authorList>
            <consortium name="Molecular Ecology Group"/>
        </authorList>
    </citation>
    <scope>NUCLEOTIDE SEQUENCE</scope>
    <source>
        <strain evidence="18">TBG_1078</strain>
    </source>
</reference>
<evidence type="ECO:0000256" key="3">
    <source>
        <dbReference type="ARBA" id="ARBA00008430"/>
    </source>
</evidence>
<evidence type="ECO:0000313" key="18">
    <source>
        <dbReference type="EMBL" id="CAD7689918.1"/>
    </source>
</evidence>
<sequence length="116" mass="12904">MQIFRKTLTSKTTTLENKPSDTTENVKAKFKDKEGGRLGGSELEDSNTLSDNIQKESILYLVFHLHGGITEPSFCQLAQKSNCDKMICFQCNACLYLVLSIATSSVATTTTYTPRR</sequence>
<keyword evidence="7" id="KW-0013">ADP-ribosylation</keyword>
<comment type="subunit">
    <text evidence="14">Part of the 60S ribosomal subunit. Interacts with UBQLN1 (via UBA domain).</text>
</comment>